<keyword evidence="1" id="KW-0175">Coiled coil</keyword>
<evidence type="ECO:0000313" key="2">
    <source>
        <dbReference type="EMBL" id="RCF52069.1"/>
    </source>
</evidence>
<gene>
    <name evidence="2" type="ORF">C6C11_04355</name>
</gene>
<dbReference type="EMBL" id="PUTQ01000004">
    <property type="protein sequence ID" value="RCF52069.1"/>
    <property type="molecule type" value="Genomic_DNA"/>
</dbReference>
<reference evidence="3" key="2">
    <citation type="submission" date="2018-02" db="EMBL/GenBank/DDBJ databases">
        <title>Phenotypic characterization and whole genome analysis of multidrug-resistant, extended-spectrum beta-lactamase-producing bacteria isolated from dogs in Germany.</title>
        <authorList>
            <person name="Williamson C."/>
        </authorList>
    </citation>
    <scope>NUCLEOTIDE SEQUENCE [LARGE SCALE GENOMIC DNA]</scope>
    <source>
        <strain evidence="3">AFG_SD03_1510_Ahy_093</strain>
    </source>
</reference>
<dbReference type="Proteomes" id="UP000253075">
    <property type="component" value="Unassembled WGS sequence"/>
</dbReference>
<evidence type="ECO:0008006" key="4">
    <source>
        <dbReference type="Google" id="ProtNLM"/>
    </source>
</evidence>
<dbReference type="Gene3D" id="3.40.50.300">
    <property type="entry name" value="P-loop containing nucleotide triphosphate hydrolases"/>
    <property type="match status" value="1"/>
</dbReference>
<sequence>MDRLKIEQLSVRTNTNDGLYGVDIPFSSGLNIIHAENTHGKSTCIQSIVYALGLEGTLGPSRKVPLKTALTSQLRKADGSIALIFESKIYLQISNGRKTITIMRSSILEKKDLVSVYEDVDANQAIIGNVVSRDYFLRLEGSATRERGFHSYLADFLGINLPKVFKYDGSECLLYLEAIFSMCYVEQTRGWGGILNILPSYLSIRDLSAKVIEFTLNLDAQNITKKHQKYNQQKKDAERIWSIGVDNLISVAKRTAGCVSIELQDKINKSTIVSEQSYLYQQVSSEKNSYKERIDSLLTELSFLKARNSSKHIDEKKVARLEAELTELSHLLSEQEKAISLLRIDLDVSQKYTKSIEVRIHDVNDSLRKYKDLLRLESIGSEEAFNLSTTECPTCKTELQDSLLPNIKHENIRVLGLDDNIKYLEKQKETFDSLLKLEKQNTQGKEIRLEQGNHQIIRSRAIIREIKSSLIDEKSVPSRSDIKKELIIENEIELLNKALVDESEIKSRLQSALYDWKLAESALQALPRTGFSQNDWHKLKILRESFIKYLGDFGYSSNELEDFRISEQSYKPTLNDVDINSEASASDNIRVIWSYLYSILTLDEKKGVASTNHLGLLILDEPRQQEAKNESFKAFITKVAEIKNSGKQVIIGTSEEYHDLLSTIKDLEVNLKHFDSDIIKKLDKQ</sequence>
<organism evidence="2 3">
    <name type="scientific">Aeromonas hydrophila</name>
    <dbReference type="NCBI Taxonomy" id="644"/>
    <lineage>
        <taxon>Bacteria</taxon>
        <taxon>Pseudomonadati</taxon>
        <taxon>Pseudomonadota</taxon>
        <taxon>Gammaproteobacteria</taxon>
        <taxon>Aeromonadales</taxon>
        <taxon>Aeromonadaceae</taxon>
        <taxon>Aeromonas</taxon>
    </lineage>
</organism>
<comment type="caution">
    <text evidence="2">The sequence shown here is derived from an EMBL/GenBank/DDBJ whole genome shotgun (WGS) entry which is preliminary data.</text>
</comment>
<dbReference type="AlphaFoldDB" id="A0ABD7GBN6"/>
<feature type="coiled-coil region" evidence="1">
    <location>
        <begin position="280"/>
        <end position="338"/>
    </location>
</feature>
<name>A0ABD7GBN6_AERHY</name>
<evidence type="ECO:0000256" key="1">
    <source>
        <dbReference type="SAM" id="Coils"/>
    </source>
</evidence>
<dbReference type="RefSeq" id="WP_113994348.1">
    <property type="nucleotide sequence ID" value="NZ_CP124746.1"/>
</dbReference>
<proteinExistence type="predicted"/>
<accession>A0ABD7GBN6</accession>
<evidence type="ECO:0000313" key="3">
    <source>
        <dbReference type="Proteomes" id="UP000253075"/>
    </source>
</evidence>
<protein>
    <recommendedName>
        <fullName evidence="4">Rad50/SbcC-type AAA domain-containing protein</fullName>
    </recommendedName>
</protein>
<dbReference type="InterPro" id="IPR027417">
    <property type="entry name" value="P-loop_NTPase"/>
</dbReference>
<reference evidence="2 3" key="1">
    <citation type="journal article" date="2018" name="PLoS ONE">
        <title>Phenotypic characterization and whole genome analysis of extended-spectrum beta-lactamase-producing bacteria isolated from dogs in Germany.</title>
        <authorList>
            <person name="Boehmer T."/>
            <person name="Vogler A.J."/>
            <person name="Thomas A."/>
            <person name="Sauer S."/>
            <person name="Hergenroether M."/>
            <person name="Straubinger R.K."/>
            <person name="Birdsell D."/>
            <person name="Keim P."/>
            <person name="Sahl J.W."/>
            <person name="Williamson C.H."/>
            <person name="Riehm J.M."/>
        </authorList>
    </citation>
    <scope>NUCLEOTIDE SEQUENCE [LARGE SCALE GENOMIC DNA]</scope>
    <source>
        <strain evidence="2 3">AFG_SD03_1510_Ahy_093</strain>
    </source>
</reference>